<dbReference type="PIRSF" id="PIRSF038992">
    <property type="entry name" value="Aldolase_Ia"/>
    <property type="match status" value="1"/>
</dbReference>
<sequence length="266" mass="28182">MTGLKNRMKRIIKPDTGRSLVIAIDHGYALGPVKGIVDIAGTIRELDATGQVDAWLLTKGIFRHAFEPAGSPGVILRISGGATITGPDITNEGLVTSVEEGLSLGADAMAVSAFIGSENERETLVGLARAADDCHRWNVPLLGVIGLGKALGEKKNDTRFLALSARVAAEHGADMIKTYYTEQGFEDVVAGCLVPIMIAGGPKCETDLDTLKMIHGALQRGACGIVMGRNIWQSPHPAALLNAVWHLIHKNCSVVEAQDVLEKSTA</sequence>
<reference evidence="2" key="1">
    <citation type="submission" date="2015-01" db="EMBL/GenBank/DDBJ databases">
        <authorList>
            <person name="Manzoor Shahid"/>
            <person name="Zubair Saima"/>
        </authorList>
    </citation>
    <scope>NUCLEOTIDE SEQUENCE [LARGE SCALE GENOMIC DNA]</scope>
    <source>
        <strain evidence="2">Sp3</strain>
    </source>
</reference>
<dbReference type="RefSeq" id="WP_044666078.1">
    <property type="nucleotide sequence ID" value="NZ_CDRZ01000280.1"/>
</dbReference>
<dbReference type="AlphaFoldDB" id="A0A0B7MQN5"/>
<dbReference type="Pfam" id="PF01791">
    <property type="entry name" value="DeoC"/>
    <property type="match status" value="1"/>
</dbReference>
<dbReference type="InterPro" id="IPR002915">
    <property type="entry name" value="DeoC/FbaB/LacD_aldolase"/>
</dbReference>
<dbReference type="PANTHER" id="PTHR47916:SF1">
    <property type="entry name" value="3-HYDROXY-5-PHOSPHONOOXYPENTANE-2,4-DIONE THIOLASE"/>
    <property type="match status" value="1"/>
</dbReference>
<dbReference type="Proteomes" id="UP000046155">
    <property type="component" value="Unassembled WGS sequence"/>
</dbReference>
<dbReference type="Gene3D" id="3.20.20.70">
    <property type="entry name" value="Aldolase class I"/>
    <property type="match status" value="1"/>
</dbReference>
<accession>A0A0B7MQN5</accession>
<name>A0A0B7MQN5_9FIRM</name>
<evidence type="ECO:0000313" key="2">
    <source>
        <dbReference type="Proteomes" id="UP000046155"/>
    </source>
</evidence>
<dbReference type="OrthoDB" id="5915071at2"/>
<keyword evidence="1" id="KW-0456">Lyase</keyword>
<dbReference type="InterPro" id="IPR041720">
    <property type="entry name" value="FbaB-like"/>
</dbReference>
<protein>
    <submittedName>
        <fullName evidence="1">Uncharacterized aldolase MTH_579</fullName>
        <ecNumber evidence="1">4.2.1.-</ecNumber>
    </submittedName>
</protein>
<evidence type="ECO:0000313" key="1">
    <source>
        <dbReference type="EMBL" id="CEO90296.1"/>
    </source>
</evidence>
<dbReference type="GO" id="GO:0004332">
    <property type="term" value="F:fructose-bisphosphate aldolase activity"/>
    <property type="evidence" value="ECO:0007669"/>
    <property type="project" value="InterPro"/>
</dbReference>
<dbReference type="InterPro" id="IPR050456">
    <property type="entry name" value="DeoC/FbaB_aldolase"/>
</dbReference>
<dbReference type="SUPFAM" id="SSF51569">
    <property type="entry name" value="Aldolase"/>
    <property type="match status" value="1"/>
</dbReference>
<organism evidence="1 2">
    <name type="scientific">Syntrophaceticus schinkii</name>
    <dbReference type="NCBI Taxonomy" id="499207"/>
    <lineage>
        <taxon>Bacteria</taxon>
        <taxon>Bacillati</taxon>
        <taxon>Bacillota</taxon>
        <taxon>Clostridia</taxon>
        <taxon>Thermoanaerobacterales</taxon>
        <taxon>Thermoanaerobacterales Family III. Incertae Sedis</taxon>
        <taxon>Syntrophaceticus</taxon>
    </lineage>
</organism>
<dbReference type="EC" id="4.2.1.-" evidence="1"/>
<gene>
    <name evidence="1" type="ORF">SSCH_80018</name>
</gene>
<dbReference type="SMART" id="SM01133">
    <property type="entry name" value="DeoC"/>
    <property type="match status" value="1"/>
</dbReference>
<dbReference type="EMBL" id="CDRZ01000280">
    <property type="protein sequence ID" value="CEO90296.1"/>
    <property type="molecule type" value="Genomic_DNA"/>
</dbReference>
<dbReference type="PANTHER" id="PTHR47916">
    <property type="entry name" value="FRUCTOSE-BISPHOSPHATE ALDOLASE CLASS 1"/>
    <property type="match status" value="1"/>
</dbReference>
<dbReference type="CDD" id="cd00958">
    <property type="entry name" value="DhnA"/>
    <property type="match status" value="1"/>
</dbReference>
<keyword evidence="2" id="KW-1185">Reference proteome</keyword>
<dbReference type="InterPro" id="IPR013785">
    <property type="entry name" value="Aldolase_TIM"/>
</dbReference>
<proteinExistence type="predicted"/>